<dbReference type="Gramene" id="AUR62013112-RA">
    <property type="protein sequence ID" value="AUR62013112-RA:cds"/>
    <property type="gene ID" value="AUR62013112"/>
</dbReference>
<dbReference type="OMA" id="NAQGMVC"/>
<feature type="compositionally biased region" description="Basic and acidic residues" evidence="1">
    <location>
        <begin position="19"/>
        <end position="28"/>
    </location>
</feature>
<feature type="compositionally biased region" description="Polar residues" evidence="1">
    <location>
        <begin position="1"/>
        <end position="11"/>
    </location>
</feature>
<evidence type="ECO:0000256" key="1">
    <source>
        <dbReference type="SAM" id="MobiDB-lite"/>
    </source>
</evidence>
<reference evidence="2" key="1">
    <citation type="journal article" date="2017" name="Nature">
        <title>The genome of Chenopodium quinoa.</title>
        <authorList>
            <person name="Jarvis D.E."/>
            <person name="Ho Y.S."/>
            <person name="Lightfoot D.J."/>
            <person name="Schmoeckel S.M."/>
            <person name="Li B."/>
            <person name="Borm T.J.A."/>
            <person name="Ohyanagi H."/>
            <person name="Mineta K."/>
            <person name="Michell C.T."/>
            <person name="Saber N."/>
            <person name="Kharbatia N.M."/>
            <person name="Rupper R.R."/>
            <person name="Sharp A.R."/>
            <person name="Dally N."/>
            <person name="Boughton B.A."/>
            <person name="Woo Y.H."/>
            <person name="Gao G."/>
            <person name="Schijlen E.G.W.M."/>
            <person name="Guo X."/>
            <person name="Momin A.A."/>
            <person name="Negrao S."/>
            <person name="Al-Babili S."/>
            <person name="Gehring C."/>
            <person name="Roessner U."/>
            <person name="Jung C."/>
            <person name="Murphy K."/>
            <person name="Arold S.T."/>
            <person name="Gojobori T."/>
            <person name="van der Linden C.G."/>
            <person name="van Loo E.N."/>
            <person name="Jellen E.N."/>
            <person name="Maughan P.J."/>
            <person name="Tester M."/>
        </authorList>
    </citation>
    <scope>NUCLEOTIDE SEQUENCE [LARGE SCALE GENOMIC DNA]</scope>
    <source>
        <strain evidence="2">cv. PI 614886</strain>
    </source>
</reference>
<reference evidence="2" key="2">
    <citation type="submission" date="2021-03" db="UniProtKB">
        <authorList>
            <consortium name="EnsemblPlants"/>
        </authorList>
    </citation>
    <scope>IDENTIFICATION</scope>
</reference>
<name>A0A803LGL5_CHEQI</name>
<feature type="compositionally biased region" description="Basic and acidic residues" evidence="1">
    <location>
        <begin position="208"/>
        <end position="221"/>
    </location>
</feature>
<dbReference type="KEGG" id="cqi:110739973"/>
<sequence>MSLALIQSYSSAEEDEQQESNHHYHNFSDEDDDSDSDNNAAVSRVPSSYRPVAAPKSSHDSALPSALDAFSEISGPPQFLNNCVEDQSVRRDVIVHRGRKKSRDKKDLPTGAVVEAKAHIVGIRERVRSDVEGNVPSTQPQKTPPATKTDDGSQPRMCLQCGIPLTYSSALGMICPVCPLDDSKKKGSTVKDKEKSKRMKGQSSHASWKSETEMHLRQQFD</sequence>
<feature type="region of interest" description="Disordered" evidence="1">
    <location>
        <begin position="181"/>
        <end position="221"/>
    </location>
</feature>
<proteinExistence type="predicted"/>
<dbReference type="AlphaFoldDB" id="A0A803LGL5"/>
<organism evidence="2 3">
    <name type="scientific">Chenopodium quinoa</name>
    <name type="common">Quinoa</name>
    <dbReference type="NCBI Taxonomy" id="63459"/>
    <lineage>
        <taxon>Eukaryota</taxon>
        <taxon>Viridiplantae</taxon>
        <taxon>Streptophyta</taxon>
        <taxon>Embryophyta</taxon>
        <taxon>Tracheophyta</taxon>
        <taxon>Spermatophyta</taxon>
        <taxon>Magnoliopsida</taxon>
        <taxon>eudicotyledons</taxon>
        <taxon>Gunneridae</taxon>
        <taxon>Pentapetalae</taxon>
        <taxon>Caryophyllales</taxon>
        <taxon>Chenopodiaceae</taxon>
        <taxon>Chenopodioideae</taxon>
        <taxon>Atripliceae</taxon>
        <taxon>Chenopodium</taxon>
    </lineage>
</organism>
<feature type="region of interest" description="Disordered" evidence="1">
    <location>
        <begin position="1"/>
        <end position="63"/>
    </location>
</feature>
<dbReference type="PANTHER" id="PTHR35321">
    <property type="entry name" value="OS02G0753200 PROTEIN"/>
    <property type="match status" value="1"/>
</dbReference>
<feature type="compositionally biased region" description="Basic and acidic residues" evidence="1">
    <location>
        <begin position="181"/>
        <end position="195"/>
    </location>
</feature>
<dbReference type="OrthoDB" id="543560at2759"/>
<dbReference type="PANTHER" id="PTHR35321:SF1">
    <property type="entry name" value="OS02G0753200 PROTEIN"/>
    <property type="match status" value="1"/>
</dbReference>
<accession>A0A803LGL5</accession>
<protein>
    <submittedName>
        <fullName evidence="2">Uncharacterized protein</fullName>
    </submittedName>
</protein>
<dbReference type="InterPro" id="IPR040306">
    <property type="entry name" value="Os02g0753200-like"/>
</dbReference>
<keyword evidence="3" id="KW-1185">Reference proteome</keyword>
<gene>
    <name evidence="2" type="primary">LOC110739973</name>
</gene>
<evidence type="ECO:0000313" key="2">
    <source>
        <dbReference type="EnsemblPlants" id="AUR62013112-RA:cds"/>
    </source>
</evidence>
<dbReference type="Proteomes" id="UP000596660">
    <property type="component" value="Unplaced"/>
</dbReference>
<feature type="region of interest" description="Disordered" evidence="1">
    <location>
        <begin position="130"/>
        <end position="154"/>
    </location>
</feature>
<dbReference type="GeneID" id="110739973"/>
<dbReference type="EnsemblPlants" id="AUR62013112-RA">
    <property type="protein sequence ID" value="AUR62013112-RA:cds"/>
    <property type="gene ID" value="AUR62013112"/>
</dbReference>
<dbReference type="RefSeq" id="XP_021776149.1">
    <property type="nucleotide sequence ID" value="XM_021920457.1"/>
</dbReference>
<evidence type="ECO:0000313" key="3">
    <source>
        <dbReference type="Proteomes" id="UP000596660"/>
    </source>
</evidence>
<feature type="compositionally biased region" description="Low complexity" evidence="1">
    <location>
        <begin position="136"/>
        <end position="147"/>
    </location>
</feature>